<evidence type="ECO:0000313" key="2">
    <source>
        <dbReference type="EMBL" id="KKK39972.1"/>
    </source>
</evidence>
<reference evidence="2 3" key="1">
    <citation type="submission" date="2015-04" db="EMBL/GenBank/DDBJ databases">
        <title>Taxonomic description and genome sequence of Bacillus campisalis sp. nov., a novel member of the genus Bacillus isolated from solar saltern.</title>
        <authorList>
            <person name="Mathan Kumar R."/>
            <person name="Kaur G."/>
            <person name="Kumar A."/>
            <person name="Singh N.K."/>
            <person name="Kaur N."/>
            <person name="Kumar N."/>
            <person name="Mayilraj S."/>
        </authorList>
    </citation>
    <scope>NUCLEOTIDE SEQUENCE [LARGE SCALE GENOMIC DNA]</scope>
    <source>
        <strain evidence="2 3">SA2-6</strain>
    </source>
</reference>
<dbReference type="AlphaFoldDB" id="A0A0M2T3Y8"/>
<gene>
    <name evidence="2" type="ORF">WQ57_01485</name>
</gene>
<keyword evidence="1" id="KW-1133">Transmembrane helix</keyword>
<sequence length="78" mass="8675">MPKVVIGSILSVIAYIILFILAEEFAGSSLIIPVEFLYLFLIYAVGGCLLFVFVLPILIIIGEFKGKKNKNHPINHEI</sequence>
<feature type="transmembrane region" description="Helical" evidence="1">
    <location>
        <begin position="38"/>
        <end position="61"/>
    </location>
</feature>
<dbReference type="RefSeq" id="WP_046521913.1">
    <property type="nucleotide sequence ID" value="NZ_LAYY01000001.1"/>
</dbReference>
<keyword evidence="1" id="KW-0812">Transmembrane</keyword>
<feature type="transmembrane region" description="Helical" evidence="1">
    <location>
        <begin position="12"/>
        <end position="32"/>
    </location>
</feature>
<organism evidence="2 3">
    <name type="scientific">Mesobacillus campisalis</name>
    <dbReference type="NCBI Taxonomy" id="1408103"/>
    <lineage>
        <taxon>Bacteria</taxon>
        <taxon>Bacillati</taxon>
        <taxon>Bacillota</taxon>
        <taxon>Bacilli</taxon>
        <taxon>Bacillales</taxon>
        <taxon>Bacillaceae</taxon>
        <taxon>Mesobacillus</taxon>
    </lineage>
</organism>
<dbReference type="Proteomes" id="UP000034166">
    <property type="component" value="Unassembled WGS sequence"/>
</dbReference>
<protein>
    <submittedName>
        <fullName evidence="2">Uncharacterized protein</fullName>
    </submittedName>
</protein>
<keyword evidence="1" id="KW-0472">Membrane</keyword>
<dbReference type="PATRIC" id="fig|1408103.3.peg.327"/>
<name>A0A0M2T3Y8_9BACI</name>
<keyword evidence="3" id="KW-1185">Reference proteome</keyword>
<accession>A0A0M2T3Y8</accession>
<evidence type="ECO:0000313" key="3">
    <source>
        <dbReference type="Proteomes" id="UP000034166"/>
    </source>
</evidence>
<evidence type="ECO:0000256" key="1">
    <source>
        <dbReference type="SAM" id="Phobius"/>
    </source>
</evidence>
<comment type="caution">
    <text evidence="2">The sequence shown here is derived from an EMBL/GenBank/DDBJ whole genome shotgun (WGS) entry which is preliminary data.</text>
</comment>
<proteinExistence type="predicted"/>
<dbReference type="EMBL" id="LAYY01000001">
    <property type="protein sequence ID" value="KKK39972.1"/>
    <property type="molecule type" value="Genomic_DNA"/>
</dbReference>